<comment type="caution">
    <text evidence="5">The sequence shown here is derived from an EMBL/GenBank/DDBJ whole genome shotgun (WGS) entry which is preliminary data.</text>
</comment>
<feature type="region of interest" description="Disordered" evidence="3">
    <location>
        <begin position="807"/>
        <end position="829"/>
    </location>
</feature>
<dbReference type="PRINTS" id="PR00038">
    <property type="entry name" value="HTHLUXR"/>
</dbReference>
<evidence type="ECO:0000313" key="6">
    <source>
        <dbReference type="Proteomes" id="UP001596208"/>
    </source>
</evidence>
<feature type="domain" description="HTH luxR-type" evidence="4">
    <location>
        <begin position="824"/>
        <end position="890"/>
    </location>
</feature>
<evidence type="ECO:0000313" key="5">
    <source>
        <dbReference type="EMBL" id="MFC5170811.1"/>
    </source>
</evidence>
<name>A0ABW0B0Q9_9ACTN</name>
<dbReference type="InterPro" id="IPR027417">
    <property type="entry name" value="P-loop_NTPase"/>
</dbReference>
<dbReference type="PROSITE" id="PS00622">
    <property type="entry name" value="HTH_LUXR_1"/>
    <property type="match status" value="1"/>
</dbReference>
<gene>
    <name evidence="5" type="ORF">ACFPRK_09440</name>
</gene>
<protein>
    <submittedName>
        <fullName evidence="5">LuxR C-terminal-related transcriptional regulator</fullName>
    </submittedName>
</protein>
<proteinExistence type="predicted"/>
<dbReference type="SMART" id="SM00421">
    <property type="entry name" value="HTH_LUXR"/>
    <property type="match status" value="1"/>
</dbReference>
<organism evidence="5 6">
    <name type="scientific">Streptomyces mutomycini</name>
    <dbReference type="NCBI Taxonomy" id="284036"/>
    <lineage>
        <taxon>Bacteria</taxon>
        <taxon>Bacillati</taxon>
        <taxon>Actinomycetota</taxon>
        <taxon>Actinomycetes</taxon>
        <taxon>Kitasatosporales</taxon>
        <taxon>Streptomycetaceae</taxon>
        <taxon>Streptomyces</taxon>
    </lineage>
</organism>
<dbReference type="PROSITE" id="PS50043">
    <property type="entry name" value="HTH_LUXR_2"/>
    <property type="match status" value="1"/>
</dbReference>
<reference evidence="6" key="1">
    <citation type="journal article" date="2019" name="Int. J. Syst. Evol. Microbiol.">
        <title>The Global Catalogue of Microorganisms (GCM) 10K type strain sequencing project: providing services to taxonomists for standard genome sequencing and annotation.</title>
        <authorList>
            <consortium name="The Broad Institute Genomics Platform"/>
            <consortium name="The Broad Institute Genome Sequencing Center for Infectious Disease"/>
            <person name="Wu L."/>
            <person name="Ma J."/>
        </authorList>
    </citation>
    <scope>NUCLEOTIDE SEQUENCE [LARGE SCALE GENOMIC DNA]</scope>
    <source>
        <strain evidence="6">CGMCC 4.1721</strain>
    </source>
</reference>
<keyword evidence="6" id="KW-1185">Reference proteome</keyword>
<dbReference type="RefSeq" id="WP_053931071.1">
    <property type="nucleotide sequence ID" value="NZ_JBHSKI010000003.1"/>
</dbReference>
<dbReference type="CDD" id="cd06170">
    <property type="entry name" value="LuxR_C_like"/>
    <property type="match status" value="1"/>
</dbReference>
<evidence type="ECO:0000259" key="4">
    <source>
        <dbReference type="PROSITE" id="PS50043"/>
    </source>
</evidence>
<accession>A0ABW0B0Q9</accession>
<dbReference type="InterPro" id="IPR000792">
    <property type="entry name" value="Tscrpt_reg_LuxR_C"/>
</dbReference>
<dbReference type="SUPFAM" id="SSF46894">
    <property type="entry name" value="C-terminal effector domain of the bipartite response regulators"/>
    <property type="match status" value="1"/>
</dbReference>
<evidence type="ECO:0000256" key="2">
    <source>
        <dbReference type="ARBA" id="ARBA00022840"/>
    </source>
</evidence>
<keyword evidence="2" id="KW-0067">ATP-binding</keyword>
<dbReference type="InterPro" id="IPR016032">
    <property type="entry name" value="Sig_transdc_resp-reg_C-effctor"/>
</dbReference>
<dbReference type="EMBL" id="JBHSKI010000003">
    <property type="protein sequence ID" value="MFC5170811.1"/>
    <property type="molecule type" value="Genomic_DNA"/>
</dbReference>
<dbReference type="SUPFAM" id="SSF52540">
    <property type="entry name" value="P-loop containing nucleoside triphosphate hydrolases"/>
    <property type="match status" value="1"/>
</dbReference>
<feature type="region of interest" description="Disordered" evidence="3">
    <location>
        <begin position="871"/>
        <end position="890"/>
    </location>
</feature>
<dbReference type="Gene3D" id="1.10.10.10">
    <property type="entry name" value="Winged helix-like DNA-binding domain superfamily/Winged helix DNA-binding domain"/>
    <property type="match status" value="1"/>
</dbReference>
<keyword evidence="1" id="KW-0547">Nucleotide-binding</keyword>
<dbReference type="PANTHER" id="PTHR16305:SF35">
    <property type="entry name" value="TRANSCRIPTIONAL ACTIVATOR DOMAIN"/>
    <property type="match status" value="1"/>
</dbReference>
<dbReference type="Pfam" id="PF00196">
    <property type="entry name" value="GerE"/>
    <property type="match status" value="1"/>
</dbReference>
<sequence length="890" mass="93097">MSKTSGTVQEAEAALRRRLSAALDPEGPGRPVLLLVEGAAGSGKSRLVERLRAAVPDTARRAGPGEPLPGEGPVLLVVEDVHRAAGDDSEALRALLADPPAHLVCVLSYRPEELAAPGLVLGPDTEFPAALAVVRHVVGPLGVTAVHRMAADALGADRCTAGLAEALHRASGGIAQTVADLLDLLAARAPATRVPRPADVDRLGTPPRLAALVLRRTAAVPQEHRRIVLAAAVLDEPATAGELASVAGLTGRAGHEALLAALRHAALEERGEGRYGFSAPAPAATVRRWMPGPVREELHRRTAHLLARRQPVPWERLAGHRRACGDDRGWLHAVERAARELEDAGAQQHAVRLLEAALATGPVPPHARSRLAMLLARSAVVGLRSDQTLDVLRHIVADTGLPPAVRGEIRLDLGLLQCNQMGQVVEGRAELVRAVDDLAGRPVPLARAMSALAMPYGPDASFAENILWIERAVTVADESGDPVVQAAVAANQLSVLLNSGDPAAWPLIDRLPRDSDLIGCRQQTARGLCNAADATVWLGHYEKSHGLLDEGVDLAARSGAAYAEQTGRGCALVLDWATGHWSGLAERARAFVDEAGDMPYLASDARMVLGLLALARGEWADAADHFTGPGAADLDSGPVPISAAASGALIRLALAHDDIAGAASEAAAAWKRLHTKGIWAWAAELAPWAVEATVRAGAVDTARDMVAEFAAGLEGKDTPSATAALEWTQGVLAEHTGRTAEAAACYERSAAAYTAMPRPYQAALTEVAAARCTLALDGDSGPAAALLAECAAAFDTLGATWDAARTRSELRSHQPAKGPRAPGRPRYGDLLSPREAEVAELAAAGMTNREIAATLHLSPRTVEQHVARAIQKSGARSRQGLEQALRTAAD</sequence>
<dbReference type="PANTHER" id="PTHR16305">
    <property type="entry name" value="TESTICULAR SOLUBLE ADENYLYL CYCLASE"/>
    <property type="match status" value="1"/>
</dbReference>
<evidence type="ECO:0000256" key="1">
    <source>
        <dbReference type="ARBA" id="ARBA00022741"/>
    </source>
</evidence>
<evidence type="ECO:0000256" key="3">
    <source>
        <dbReference type="SAM" id="MobiDB-lite"/>
    </source>
</evidence>
<dbReference type="InterPro" id="IPR036388">
    <property type="entry name" value="WH-like_DNA-bd_sf"/>
</dbReference>
<dbReference type="Proteomes" id="UP001596208">
    <property type="component" value="Unassembled WGS sequence"/>
</dbReference>